<comment type="caution">
    <text evidence="2">The sequence shown here is derived from an EMBL/GenBank/DDBJ whole genome shotgun (WGS) entry which is preliminary data.</text>
</comment>
<dbReference type="InterPro" id="IPR038296">
    <property type="entry name" value="ParD_sf"/>
</dbReference>
<dbReference type="Gene3D" id="6.10.10.120">
    <property type="entry name" value="Antitoxin ParD1-like"/>
    <property type="match status" value="1"/>
</dbReference>
<dbReference type="EMBL" id="PUIB01000016">
    <property type="protein sequence ID" value="PQO35220.1"/>
    <property type="molecule type" value="Genomic_DNA"/>
</dbReference>
<dbReference type="InterPro" id="IPR022789">
    <property type="entry name" value="ParD"/>
</dbReference>
<proteinExistence type="predicted"/>
<evidence type="ECO:0000313" key="2">
    <source>
        <dbReference type="EMBL" id="PQO35220.1"/>
    </source>
</evidence>
<organism evidence="2 3">
    <name type="scientific">Blastopirellula marina</name>
    <dbReference type="NCBI Taxonomy" id="124"/>
    <lineage>
        <taxon>Bacteria</taxon>
        <taxon>Pseudomonadati</taxon>
        <taxon>Planctomycetota</taxon>
        <taxon>Planctomycetia</taxon>
        <taxon>Pirellulales</taxon>
        <taxon>Pirellulaceae</taxon>
        <taxon>Blastopirellula</taxon>
    </lineage>
</organism>
<evidence type="ECO:0000256" key="1">
    <source>
        <dbReference type="SAM" id="MobiDB-lite"/>
    </source>
</evidence>
<sequence length="154" mass="17152">MSSNATGVKTPVAAGARSGSARNKARRSIPSPPHPPRAIPCGASIYGDCLEPRRRQIEWKDCHQRNREKRSVPHELTPAQQKFVESQVAAGVFESSDKVIEAALELLHQRQIEHERLAVAFEELENGNHRPLDLEEIKAMGRELLEAKRASSEC</sequence>
<protein>
    <recommendedName>
        <fullName evidence="4">Type II toxin-antitoxin system ParD family antitoxin</fullName>
    </recommendedName>
</protein>
<accession>A0A2S8FT39</accession>
<name>A0A2S8FT39_9BACT</name>
<dbReference type="Pfam" id="PF03693">
    <property type="entry name" value="ParD_antitoxin"/>
    <property type="match status" value="1"/>
</dbReference>
<dbReference type="Proteomes" id="UP000239388">
    <property type="component" value="Unassembled WGS sequence"/>
</dbReference>
<evidence type="ECO:0000313" key="3">
    <source>
        <dbReference type="Proteomes" id="UP000239388"/>
    </source>
</evidence>
<gene>
    <name evidence="2" type="ORF">C5Y98_14835</name>
</gene>
<dbReference type="AlphaFoldDB" id="A0A2S8FT39"/>
<feature type="region of interest" description="Disordered" evidence="1">
    <location>
        <begin position="1"/>
        <end position="42"/>
    </location>
</feature>
<reference evidence="2 3" key="1">
    <citation type="submission" date="2018-02" db="EMBL/GenBank/DDBJ databases">
        <title>Comparative genomes isolates from brazilian mangrove.</title>
        <authorList>
            <person name="Araujo J.E."/>
            <person name="Taketani R.G."/>
            <person name="Silva M.C.P."/>
            <person name="Loureco M.V."/>
            <person name="Andreote F.D."/>
        </authorList>
    </citation>
    <scope>NUCLEOTIDE SEQUENCE [LARGE SCALE GENOMIC DNA]</scope>
    <source>
        <strain evidence="2 3">NAP PRIS-MGV</strain>
    </source>
</reference>
<evidence type="ECO:0008006" key="4">
    <source>
        <dbReference type="Google" id="ProtNLM"/>
    </source>
</evidence>